<dbReference type="InterPro" id="IPR011111">
    <property type="entry name" value="Plasmid_RepB"/>
</dbReference>
<dbReference type="AlphaFoldDB" id="A0A5U2TS44"/>
<dbReference type="Pfam" id="PF07506">
    <property type="entry name" value="RepB"/>
    <property type="match status" value="1"/>
</dbReference>
<protein>
    <submittedName>
        <fullName evidence="2">Chromosome partitioning protein ParB</fullName>
    </submittedName>
</protein>
<sequence length="298" mass="34198">MIKQSFSNEFVHLEINKLIPSKPLINNIKNSIKYQQIKTSIAEFELVEPILVYFDKKENEIRILDGHLRIEAMKELGIEKAACIISTLDDTFTPNKHVNHMNAIQEHKMIKKALTKVSIEKLSAVLGISVDNITEKTNFLTGIDPIVISLLSDKPIPRTIFTILRKMKPIRQIEVVESMIGFDNYSRGLAVSMLDNTPEHLLVKKPKQPIKSNKAKKAMLRLEREMTVTKEETSKIKHEYGSNTLKFSIARSYIDSLLSSPKILHWFLENEPQYLTELKKISKINSFDDIEPTANKEQ</sequence>
<name>A0A5U2TS44_SALER</name>
<dbReference type="InterPro" id="IPR003115">
    <property type="entry name" value="ParB_N"/>
</dbReference>
<dbReference type="GO" id="GO:0007059">
    <property type="term" value="P:chromosome segregation"/>
    <property type="evidence" value="ECO:0007669"/>
    <property type="project" value="TreeGrafter"/>
</dbReference>
<evidence type="ECO:0000259" key="1">
    <source>
        <dbReference type="SMART" id="SM00470"/>
    </source>
</evidence>
<proteinExistence type="predicted"/>
<dbReference type="SUPFAM" id="SSF110849">
    <property type="entry name" value="ParB/Sulfiredoxin"/>
    <property type="match status" value="1"/>
</dbReference>
<dbReference type="PANTHER" id="PTHR33375">
    <property type="entry name" value="CHROMOSOME-PARTITIONING PROTEIN PARB-RELATED"/>
    <property type="match status" value="1"/>
</dbReference>
<dbReference type="EMBL" id="AAGKZC010000024">
    <property type="protein sequence ID" value="EBP2042196.1"/>
    <property type="molecule type" value="Genomic_DNA"/>
</dbReference>
<dbReference type="GO" id="GO:0005694">
    <property type="term" value="C:chromosome"/>
    <property type="evidence" value="ECO:0007669"/>
    <property type="project" value="TreeGrafter"/>
</dbReference>
<accession>A0A5U2TS44</accession>
<dbReference type="InterPro" id="IPR050336">
    <property type="entry name" value="Chromosome_partition/occlusion"/>
</dbReference>
<dbReference type="Pfam" id="PF02195">
    <property type="entry name" value="ParB_N"/>
    <property type="match status" value="1"/>
</dbReference>
<dbReference type="PANTHER" id="PTHR33375:SF1">
    <property type="entry name" value="CHROMOSOME-PARTITIONING PROTEIN PARB-RELATED"/>
    <property type="match status" value="1"/>
</dbReference>
<comment type="caution">
    <text evidence="2">The sequence shown here is derived from an EMBL/GenBank/DDBJ whole genome shotgun (WGS) entry which is preliminary data.</text>
</comment>
<evidence type="ECO:0000313" key="2">
    <source>
        <dbReference type="EMBL" id="EBP2042196.1"/>
    </source>
</evidence>
<dbReference type="Gene3D" id="3.90.1530.10">
    <property type="entry name" value="Conserved hypothetical protein from pyrococcus furiosus pfu- 392566-001, ParB domain"/>
    <property type="match status" value="1"/>
</dbReference>
<feature type="domain" description="ParB-like N-terminal" evidence="1">
    <location>
        <begin position="11"/>
        <end position="98"/>
    </location>
</feature>
<dbReference type="InterPro" id="IPR036086">
    <property type="entry name" value="ParB/Sulfiredoxin_sf"/>
</dbReference>
<organism evidence="2">
    <name type="scientific">Salmonella enterica</name>
    <name type="common">Salmonella choleraesuis</name>
    <dbReference type="NCBI Taxonomy" id="28901"/>
    <lineage>
        <taxon>Bacteria</taxon>
        <taxon>Pseudomonadati</taxon>
        <taxon>Pseudomonadota</taxon>
        <taxon>Gammaproteobacteria</taxon>
        <taxon>Enterobacterales</taxon>
        <taxon>Enterobacteriaceae</taxon>
        <taxon>Salmonella</taxon>
    </lineage>
</organism>
<gene>
    <name evidence="2" type="ORF">PL50_18785</name>
</gene>
<dbReference type="SMART" id="SM00470">
    <property type="entry name" value="ParB"/>
    <property type="match status" value="1"/>
</dbReference>
<reference evidence="2" key="1">
    <citation type="submission" date="2018-07" db="EMBL/GenBank/DDBJ databases">
        <authorList>
            <consortium name="GenomeTrakr network: Whole genome sequencing for foodborne pathogen traceback"/>
        </authorList>
    </citation>
    <scope>NUCLEOTIDE SEQUENCE</scope>
    <source>
        <strain evidence="2">CFSAN008688</strain>
    </source>
</reference>